<evidence type="ECO:0000256" key="1">
    <source>
        <dbReference type="SAM" id="Phobius"/>
    </source>
</evidence>
<keyword evidence="1" id="KW-1133">Transmembrane helix</keyword>
<dbReference type="AlphaFoldDB" id="A0A563EYB8"/>
<reference evidence="2 3" key="1">
    <citation type="submission" date="2019-07" db="EMBL/GenBank/DDBJ databases">
        <title>Lentzea xizangensis sp. nov., isolated from Qinghai-Tibetan Plateau Soils.</title>
        <authorList>
            <person name="Huang J."/>
        </authorList>
    </citation>
    <scope>NUCLEOTIDE SEQUENCE [LARGE SCALE GENOMIC DNA]</scope>
    <source>
        <strain evidence="2 3">FXJ1.1311</strain>
    </source>
</reference>
<proteinExistence type="predicted"/>
<keyword evidence="3" id="KW-1185">Reference proteome</keyword>
<name>A0A563EYB8_9PSEU</name>
<keyword evidence="1" id="KW-0812">Transmembrane</keyword>
<evidence type="ECO:0000313" key="2">
    <source>
        <dbReference type="EMBL" id="TWP52542.1"/>
    </source>
</evidence>
<comment type="caution">
    <text evidence="2">The sequence shown here is derived from an EMBL/GenBank/DDBJ whole genome shotgun (WGS) entry which is preliminary data.</text>
</comment>
<gene>
    <name evidence="2" type="ORF">FKR81_09475</name>
</gene>
<feature type="transmembrane region" description="Helical" evidence="1">
    <location>
        <begin position="7"/>
        <end position="30"/>
    </location>
</feature>
<dbReference type="OrthoDB" id="3695818at2"/>
<organism evidence="2 3">
    <name type="scientific">Lentzea tibetensis</name>
    <dbReference type="NCBI Taxonomy" id="2591470"/>
    <lineage>
        <taxon>Bacteria</taxon>
        <taxon>Bacillati</taxon>
        <taxon>Actinomycetota</taxon>
        <taxon>Actinomycetes</taxon>
        <taxon>Pseudonocardiales</taxon>
        <taxon>Pseudonocardiaceae</taxon>
        <taxon>Lentzea</taxon>
    </lineage>
</organism>
<evidence type="ECO:0000313" key="3">
    <source>
        <dbReference type="Proteomes" id="UP000316639"/>
    </source>
</evidence>
<sequence length="152" mass="16870">MRIVLHRFFAFLIIPALGYLIGATIFIHFWDIAETDDLSEASHVITAQSCVRHGPVALRGFGYWYDCRATVKNKVNGNVVTATARGFLKPELIGKDVAGTGFRRGALAPERPYQGLGGFLTLVFACLWIYVMARVANPLLKKYIPEPGERAE</sequence>
<dbReference type="RefSeq" id="WP_146350598.1">
    <property type="nucleotide sequence ID" value="NZ_VOBR01000005.1"/>
</dbReference>
<accession>A0A563EYB8</accession>
<dbReference type="EMBL" id="VOBR01000005">
    <property type="protein sequence ID" value="TWP52542.1"/>
    <property type="molecule type" value="Genomic_DNA"/>
</dbReference>
<dbReference type="Pfam" id="PF19873">
    <property type="entry name" value="DUF6346"/>
    <property type="match status" value="1"/>
</dbReference>
<feature type="transmembrane region" description="Helical" evidence="1">
    <location>
        <begin position="113"/>
        <end position="133"/>
    </location>
</feature>
<dbReference type="Proteomes" id="UP000316639">
    <property type="component" value="Unassembled WGS sequence"/>
</dbReference>
<keyword evidence="1" id="KW-0472">Membrane</keyword>
<protein>
    <submittedName>
        <fullName evidence="2">Uncharacterized protein</fullName>
    </submittedName>
</protein>
<dbReference type="InterPro" id="IPR045927">
    <property type="entry name" value="DUF6346"/>
</dbReference>